<keyword evidence="4 6" id="KW-1133">Transmembrane helix</keyword>
<dbReference type="Proteomes" id="UP000177871">
    <property type="component" value="Unassembled WGS sequence"/>
</dbReference>
<dbReference type="Pfam" id="PF13440">
    <property type="entry name" value="Polysacc_synt_3"/>
    <property type="match status" value="1"/>
</dbReference>
<evidence type="ECO:0000313" key="7">
    <source>
        <dbReference type="EMBL" id="OGG19168.1"/>
    </source>
</evidence>
<feature type="transmembrane region" description="Helical" evidence="6">
    <location>
        <begin position="110"/>
        <end position="131"/>
    </location>
</feature>
<protein>
    <recommendedName>
        <fullName evidence="9">Polysaccharide biosynthesis protein C-terminal domain-containing protein</fullName>
    </recommendedName>
</protein>
<feature type="transmembrane region" description="Helical" evidence="6">
    <location>
        <begin position="280"/>
        <end position="298"/>
    </location>
</feature>
<name>A0A1F6A383_9BACT</name>
<feature type="transmembrane region" description="Helical" evidence="6">
    <location>
        <begin position="347"/>
        <end position="370"/>
    </location>
</feature>
<dbReference type="EMBL" id="MFJK01000009">
    <property type="protein sequence ID" value="OGG19168.1"/>
    <property type="molecule type" value="Genomic_DNA"/>
</dbReference>
<keyword evidence="2" id="KW-1003">Cell membrane</keyword>
<keyword evidence="5 6" id="KW-0472">Membrane</keyword>
<dbReference type="STRING" id="1798381.A2721_01990"/>
<comment type="subcellular location">
    <subcellularLocation>
        <location evidence="1">Cell membrane</location>
        <topology evidence="1">Multi-pass membrane protein</topology>
    </subcellularLocation>
</comment>
<feature type="transmembrane region" description="Helical" evidence="6">
    <location>
        <begin position="143"/>
        <end position="162"/>
    </location>
</feature>
<evidence type="ECO:0000256" key="2">
    <source>
        <dbReference type="ARBA" id="ARBA00022475"/>
    </source>
</evidence>
<evidence type="ECO:0000256" key="4">
    <source>
        <dbReference type="ARBA" id="ARBA00022989"/>
    </source>
</evidence>
<feature type="transmembrane region" description="Helical" evidence="6">
    <location>
        <begin position="80"/>
        <end position="104"/>
    </location>
</feature>
<feature type="transmembrane region" description="Helical" evidence="6">
    <location>
        <begin position="9"/>
        <end position="28"/>
    </location>
</feature>
<feature type="transmembrane region" description="Helical" evidence="6">
    <location>
        <begin position="168"/>
        <end position="186"/>
    </location>
</feature>
<feature type="transmembrane region" description="Helical" evidence="6">
    <location>
        <begin position="40"/>
        <end position="59"/>
    </location>
</feature>
<gene>
    <name evidence="7" type="ORF">A2721_01990</name>
</gene>
<accession>A0A1F6A383</accession>
<evidence type="ECO:0000313" key="8">
    <source>
        <dbReference type="Proteomes" id="UP000177871"/>
    </source>
</evidence>
<reference evidence="7 8" key="1">
    <citation type="journal article" date="2016" name="Nat. Commun.">
        <title>Thousands of microbial genomes shed light on interconnected biogeochemical processes in an aquifer system.</title>
        <authorList>
            <person name="Anantharaman K."/>
            <person name="Brown C.T."/>
            <person name="Hug L.A."/>
            <person name="Sharon I."/>
            <person name="Castelle C.J."/>
            <person name="Probst A.J."/>
            <person name="Thomas B.C."/>
            <person name="Singh A."/>
            <person name="Wilkins M.J."/>
            <person name="Karaoz U."/>
            <person name="Brodie E.L."/>
            <person name="Williams K.H."/>
            <person name="Hubbard S.S."/>
            <person name="Banfield J.F."/>
        </authorList>
    </citation>
    <scope>NUCLEOTIDE SEQUENCE [LARGE SCALE GENOMIC DNA]</scope>
</reference>
<evidence type="ECO:0000256" key="6">
    <source>
        <dbReference type="SAM" id="Phobius"/>
    </source>
</evidence>
<dbReference type="PANTHER" id="PTHR30250">
    <property type="entry name" value="PST FAMILY PREDICTED COLANIC ACID TRANSPORTER"/>
    <property type="match status" value="1"/>
</dbReference>
<dbReference type="AlphaFoldDB" id="A0A1F6A383"/>
<dbReference type="GO" id="GO:0005886">
    <property type="term" value="C:plasma membrane"/>
    <property type="evidence" value="ECO:0007669"/>
    <property type="project" value="UniProtKB-SubCell"/>
</dbReference>
<evidence type="ECO:0000256" key="3">
    <source>
        <dbReference type="ARBA" id="ARBA00022692"/>
    </source>
</evidence>
<proteinExistence type="predicted"/>
<evidence type="ECO:0000256" key="1">
    <source>
        <dbReference type="ARBA" id="ARBA00004651"/>
    </source>
</evidence>
<dbReference type="PANTHER" id="PTHR30250:SF11">
    <property type="entry name" value="O-ANTIGEN TRANSPORTER-RELATED"/>
    <property type="match status" value="1"/>
</dbReference>
<keyword evidence="3 6" id="KW-0812">Transmembrane</keyword>
<sequence>MWKHGFNSIIVSAGTGINLLLGLLFYLIVARSLTPSDFGIVAVVLSISVVISDIFDLGINTAIVKELAIGKRYLNTLFTIKLATALAVVLLGSMLSPIISHFLFKGAHAILIYLGFLGAGATILFGFWNYCLIANKKFIQASLLGISSNVFRLLIIFSLSAVSKQTALVAYVVSLFLVLPVGAYATRHLAAPRIEFDRTHLLSIFRFSRWIGASVALGSIFSRLDNFLIVSLSSSFQAGIYTSVQRIFLTVNQLPSAIGTALGPDLSSGNKNKVKKATQFNWLISIFLSLALVALILLTDSLVPLALGPAYSSAIIPAKILGLGTIFFVLSMPANSYLIYTLGWSKVTFWITLVQLLMILTLNMIFVPQLQATGSALSYLISTFFGLSAYLLIFIKSYGNDQAIVKN</sequence>
<feature type="transmembrane region" description="Helical" evidence="6">
    <location>
        <begin position="376"/>
        <end position="395"/>
    </location>
</feature>
<evidence type="ECO:0008006" key="9">
    <source>
        <dbReference type="Google" id="ProtNLM"/>
    </source>
</evidence>
<organism evidence="7 8">
    <name type="scientific">Candidatus Gottesmanbacteria bacterium RIFCSPHIGHO2_01_FULL_47_48</name>
    <dbReference type="NCBI Taxonomy" id="1798381"/>
    <lineage>
        <taxon>Bacteria</taxon>
        <taxon>Candidatus Gottesmaniibacteriota</taxon>
    </lineage>
</organism>
<evidence type="ECO:0000256" key="5">
    <source>
        <dbReference type="ARBA" id="ARBA00023136"/>
    </source>
</evidence>
<dbReference type="InterPro" id="IPR050833">
    <property type="entry name" value="Poly_Biosynth_Transport"/>
</dbReference>
<comment type="caution">
    <text evidence="7">The sequence shown here is derived from an EMBL/GenBank/DDBJ whole genome shotgun (WGS) entry which is preliminary data.</text>
</comment>
<feature type="transmembrane region" description="Helical" evidence="6">
    <location>
        <begin position="318"/>
        <end position="340"/>
    </location>
</feature>